<dbReference type="PROSITE" id="PS00018">
    <property type="entry name" value="EF_HAND_1"/>
    <property type="match status" value="2"/>
</dbReference>
<dbReference type="SUPFAM" id="SSF47473">
    <property type="entry name" value="EF-hand"/>
    <property type="match status" value="1"/>
</dbReference>
<dbReference type="PROSITE" id="PS50222">
    <property type="entry name" value="EF_HAND_2"/>
    <property type="match status" value="3"/>
</dbReference>
<dbReference type="PANTHER" id="PTHR34524:SF6">
    <property type="entry name" value="CALCYPHOSINE LIKE"/>
    <property type="match status" value="1"/>
</dbReference>
<dbReference type="Pfam" id="PF13202">
    <property type="entry name" value="EF-hand_5"/>
    <property type="match status" value="1"/>
</dbReference>
<keyword evidence="2" id="KW-0677">Repeat</keyword>
<accession>A0A238C1H3</accession>
<organism evidence="5 6">
    <name type="scientific">Onchocerca flexuosa</name>
    <dbReference type="NCBI Taxonomy" id="387005"/>
    <lineage>
        <taxon>Eukaryota</taxon>
        <taxon>Metazoa</taxon>
        <taxon>Ecdysozoa</taxon>
        <taxon>Nematoda</taxon>
        <taxon>Chromadorea</taxon>
        <taxon>Rhabditida</taxon>
        <taxon>Spirurina</taxon>
        <taxon>Spiruromorpha</taxon>
        <taxon>Filarioidea</taxon>
        <taxon>Onchocercidae</taxon>
        <taxon>Onchocerca</taxon>
    </lineage>
</organism>
<dbReference type="SMART" id="SM00054">
    <property type="entry name" value="EFh"/>
    <property type="match status" value="3"/>
</dbReference>
<gene>
    <name evidence="5" type="ORF">X798_01719</name>
</gene>
<feature type="domain" description="EF-hand" evidence="4">
    <location>
        <begin position="59"/>
        <end position="94"/>
    </location>
</feature>
<sequence length="228" mass="26041">MSRMNNSACFQCITGNSVVNIRDGTMSEEELKMKALKDLQTAKDPVERLRLQCLIRGNAGIKSLGRSFRIMDDNNSRTLDFEEFEKGLREFGVNSTNEEIKEAFGKFDKDNSGTINFDEFLTTLRPPMSKARLTLIDAAFKKLDKTGDGVITIDDMKGVYHAERNPQYISGEKTREDIFNQFLSNFEMNGHIDGKVTKEEFLNYYSGVSASIDNDTYFDLMMRNAWKL</sequence>
<name>A0A238C1H3_9BILA</name>
<dbReference type="Gene3D" id="1.10.238.10">
    <property type="entry name" value="EF-hand"/>
    <property type="match status" value="2"/>
</dbReference>
<dbReference type="InterPro" id="IPR051581">
    <property type="entry name" value="Ca-bind"/>
</dbReference>
<dbReference type="Proteomes" id="UP000242913">
    <property type="component" value="Unassembled WGS sequence"/>
</dbReference>
<dbReference type="GO" id="GO:0005509">
    <property type="term" value="F:calcium ion binding"/>
    <property type="evidence" value="ECO:0007669"/>
    <property type="project" value="InterPro"/>
</dbReference>
<dbReference type="FunFam" id="1.10.238.10:FF:000178">
    <property type="entry name" value="Calmodulin-2 A"/>
    <property type="match status" value="1"/>
</dbReference>
<dbReference type="OrthoDB" id="444540at2759"/>
<feature type="domain" description="EF-hand" evidence="4">
    <location>
        <begin position="95"/>
        <end position="130"/>
    </location>
</feature>
<evidence type="ECO:0000256" key="1">
    <source>
        <dbReference type="ARBA" id="ARBA00022723"/>
    </source>
</evidence>
<keyword evidence="1" id="KW-0479">Metal-binding</keyword>
<dbReference type="AlphaFoldDB" id="A0A238C1H3"/>
<dbReference type="EMBL" id="KZ269981">
    <property type="protein sequence ID" value="OZC11303.1"/>
    <property type="molecule type" value="Genomic_DNA"/>
</dbReference>
<reference evidence="5 6" key="1">
    <citation type="submission" date="2015-12" db="EMBL/GenBank/DDBJ databases">
        <title>Draft genome of the nematode, Onchocerca flexuosa.</title>
        <authorList>
            <person name="Mitreva M."/>
        </authorList>
    </citation>
    <scope>NUCLEOTIDE SEQUENCE [LARGE SCALE GENOMIC DNA]</scope>
    <source>
        <strain evidence="5">Red Deer</strain>
    </source>
</reference>
<dbReference type="InterPro" id="IPR018247">
    <property type="entry name" value="EF_Hand_1_Ca_BS"/>
</dbReference>
<protein>
    <submittedName>
        <fullName evidence="5">EF hand</fullName>
    </submittedName>
</protein>
<keyword evidence="3" id="KW-0106">Calcium</keyword>
<evidence type="ECO:0000313" key="6">
    <source>
        <dbReference type="Proteomes" id="UP000242913"/>
    </source>
</evidence>
<dbReference type="PANTHER" id="PTHR34524">
    <property type="entry name" value="CALCYPHOSIN"/>
    <property type="match status" value="1"/>
</dbReference>
<dbReference type="Pfam" id="PF13499">
    <property type="entry name" value="EF-hand_7"/>
    <property type="match status" value="1"/>
</dbReference>
<feature type="domain" description="EF-hand" evidence="4">
    <location>
        <begin position="131"/>
        <end position="166"/>
    </location>
</feature>
<evidence type="ECO:0000256" key="3">
    <source>
        <dbReference type="ARBA" id="ARBA00022837"/>
    </source>
</evidence>
<proteinExistence type="predicted"/>
<evidence type="ECO:0000313" key="5">
    <source>
        <dbReference type="EMBL" id="OZC11303.1"/>
    </source>
</evidence>
<dbReference type="InterPro" id="IPR002048">
    <property type="entry name" value="EF_hand_dom"/>
</dbReference>
<dbReference type="GO" id="GO:0043226">
    <property type="term" value="C:organelle"/>
    <property type="evidence" value="ECO:0007669"/>
    <property type="project" value="UniProtKB-ARBA"/>
</dbReference>
<dbReference type="CDD" id="cd00051">
    <property type="entry name" value="EFh"/>
    <property type="match status" value="1"/>
</dbReference>
<evidence type="ECO:0000256" key="2">
    <source>
        <dbReference type="ARBA" id="ARBA00022737"/>
    </source>
</evidence>
<evidence type="ECO:0000259" key="4">
    <source>
        <dbReference type="PROSITE" id="PS50222"/>
    </source>
</evidence>
<dbReference type="InterPro" id="IPR011992">
    <property type="entry name" value="EF-hand-dom_pair"/>
</dbReference>
<keyword evidence="6" id="KW-1185">Reference proteome</keyword>